<reference evidence="2 3" key="1">
    <citation type="submission" date="2024-02" db="EMBL/GenBank/DDBJ databases">
        <title>A Gaetbulibacter species isolated from tidal flats and genomic insights of their niches.</title>
        <authorList>
            <person name="Ye Y."/>
        </authorList>
    </citation>
    <scope>NUCLEOTIDE SEQUENCE [LARGE SCALE GENOMIC DNA]</scope>
    <source>
        <strain evidence="2 3">KYW382</strain>
    </source>
</reference>
<dbReference type="Proteomes" id="UP001610100">
    <property type="component" value="Unassembled WGS sequence"/>
</dbReference>
<gene>
    <name evidence="2" type="ORF">V8G58_06080</name>
</gene>
<name>A0ABW7MXE9_9FLAO</name>
<evidence type="ECO:0000313" key="3">
    <source>
        <dbReference type="Proteomes" id="UP001610100"/>
    </source>
</evidence>
<evidence type="ECO:0000313" key="2">
    <source>
        <dbReference type="EMBL" id="MFH6771499.1"/>
    </source>
</evidence>
<proteinExistence type="predicted"/>
<comment type="caution">
    <text evidence="2">The sequence shown here is derived from an EMBL/GenBank/DDBJ whole genome shotgun (WGS) entry which is preliminary data.</text>
</comment>
<dbReference type="EMBL" id="JBAWKB010000001">
    <property type="protein sequence ID" value="MFH6771499.1"/>
    <property type="molecule type" value="Genomic_DNA"/>
</dbReference>
<feature type="signal peptide" evidence="1">
    <location>
        <begin position="1"/>
        <end position="19"/>
    </location>
</feature>
<feature type="chain" id="PRO_5046755916" evidence="1">
    <location>
        <begin position="20"/>
        <end position="146"/>
    </location>
</feature>
<keyword evidence="3" id="KW-1185">Reference proteome</keyword>
<sequence length="146" mass="17149">MKTYILAIGLLVLSLGAIAQPNRDQIRSLKVAFITERLNLTPKEAQEFWPIYNAYDDQMVKIKFEELRGLRRNIKQNVETLSDSEAKNLLDSLVIAENKLHDQEVSLIKNLKKVISPQKILLLKVAEEDFNRKLFEQFRKRRQQRQ</sequence>
<organism evidence="2 3">
    <name type="scientific">Gaetbulibacter aestuarii</name>
    <dbReference type="NCBI Taxonomy" id="1502358"/>
    <lineage>
        <taxon>Bacteria</taxon>
        <taxon>Pseudomonadati</taxon>
        <taxon>Bacteroidota</taxon>
        <taxon>Flavobacteriia</taxon>
        <taxon>Flavobacteriales</taxon>
        <taxon>Flavobacteriaceae</taxon>
        <taxon>Gaetbulibacter</taxon>
    </lineage>
</organism>
<dbReference type="RefSeq" id="WP_344740555.1">
    <property type="nucleotide sequence ID" value="NZ_BAABAY010000001.1"/>
</dbReference>
<accession>A0ABW7MXE9</accession>
<keyword evidence="1" id="KW-0732">Signal</keyword>
<protein>
    <submittedName>
        <fullName evidence="2">Sensor of ECF-type sigma factor</fullName>
    </submittedName>
</protein>
<evidence type="ECO:0000256" key="1">
    <source>
        <dbReference type="SAM" id="SignalP"/>
    </source>
</evidence>